<gene>
    <name evidence="1" type="ORF">NDU88_001541</name>
</gene>
<name>A0AAV7LDG4_PLEWA</name>
<reference evidence="1" key="1">
    <citation type="journal article" date="2022" name="bioRxiv">
        <title>Sequencing and chromosome-scale assembly of the giantPleurodeles waltlgenome.</title>
        <authorList>
            <person name="Brown T."/>
            <person name="Elewa A."/>
            <person name="Iarovenko S."/>
            <person name="Subramanian E."/>
            <person name="Araus A.J."/>
            <person name="Petzold A."/>
            <person name="Susuki M."/>
            <person name="Suzuki K.-i.T."/>
            <person name="Hayashi T."/>
            <person name="Toyoda A."/>
            <person name="Oliveira C."/>
            <person name="Osipova E."/>
            <person name="Leigh N.D."/>
            <person name="Simon A."/>
            <person name="Yun M.H."/>
        </authorList>
    </citation>
    <scope>NUCLEOTIDE SEQUENCE</scope>
    <source>
        <strain evidence="1">20211129_DDA</strain>
        <tissue evidence="1">Liver</tissue>
    </source>
</reference>
<organism evidence="1 2">
    <name type="scientific">Pleurodeles waltl</name>
    <name type="common">Iberian ribbed newt</name>
    <dbReference type="NCBI Taxonomy" id="8319"/>
    <lineage>
        <taxon>Eukaryota</taxon>
        <taxon>Metazoa</taxon>
        <taxon>Chordata</taxon>
        <taxon>Craniata</taxon>
        <taxon>Vertebrata</taxon>
        <taxon>Euteleostomi</taxon>
        <taxon>Amphibia</taxon>
        <taxon>Batrachia</taxon>
        <taxon>Caudata</taxon>
        <taxon>Salamandroidea</taxon>
        <taxon>Salamandridae</taxon>
        <taxon>Pleurodelinae</taxon>
        <taxon>Pleurodeles</taxon>
    </lineage>
</organism>
<accession>A0AAV7LDG4</accession>
<proteinExistence type="predicted"/>
<sequence length="85" mass="10229">MYVVYAWRALKFREVYIKIQSCTIYDRRVSCMRDSISGGTEPETERLLKRGSFSASRRQVGFLLFAEFQIRITHPRITLEFYFYE</sequence>
<evidence type="ECO:0000313" key="2">
    <source>
        <dbReference type="Proteomes" id="UP001066276"/>
    </source>
</evidence>
<dbReference type="Proteomes" id="UP001066276">
    <property type="component" value="Chromosome 11"/>
</dbReference>
<dbReference type="EMBL" id="JANPWB010000015">
    <property type="protein sequence ID" value="KAJ1088384.1"/>
    <property type="molecule type" value="Genomic_DNA"/>
</dbReference>
<protein>
    <submittedName>
        <fullName evidence="1">Uncharacterized protein</fullName>
    </submittedName>
</protein>
<evidence type="ECO:0000313" key="1">
    <source>
        <dbReference type="EMBL" id="KAJ1088384.1"/>
    </source>
</evidence>
<comment type="caution">
    <text evidence="1">The sequence shown here is derived from an EMBL/GenBank/DDBJ whole genome shotgun (WGS) entry which is preliminary data.</text>
</comment>
<keyword evidence="2" id="KW-1185">Reference proteome</keyword>
<dbReference type="AlphaFoldDB" id="A0AAV7LDG4"/>